<dbReference type="EMBL" id="HACM01010552">
    <property type="protein sequence ID" value="CRZ10994.1"/>
    <property type="molecule type" value="Transcribed_RNA"/>
</dbReference>
<dbReference type="InterPro" id="IPR029033">
    <property type="entry name" value="His_PPase_superfam"/>
</dbReference>
<protein>
    <submittedName>
        <fullName evidence="4">Uncharacterized protein</fullName>
    </submittedName>
</protein>
<keyword evidence="3" id="KW-0472">Membrane</keyword>
<dbReference type="GO" id="GO:0016791">
    <property type="term" value="F:phosphatase activity"/>
    <property type="evidence" value="ECO:0007669"/>
    <property type="project" value="TreeGrafter"/>
</dbReference>
<evidence type="ECO:0000256" key="1">
    <source>
        <dbReference type="ARBA" id="ARBA00005375"/>
    </source>
</evidence>
<keyword evidence="3" id="KW-1133">Transmembrane helix</keyword>
<feature type="non-terminal residue" evidence="4">
    <location>
        <position position="1"/>
    </location>
</feature>
<feature type="transmembrane region" description="Helical" evidence="3">
    <location>
        <begin position="56"/>
        <end position="74"/>
    </location>
</feature>
<evidence type="ECO:0000256" key="3">
    <source>
        <dbReference type="SAM" id="Phobius"/>
    </source>
</evidence>
<comment type="similarity">
    <text evidence="1">Belongs to the histidine acid phosphatase family.</text>
</comment>
<reference evidence="4" key="1">
    <citation type="submission" date="2015-04" db="EMBL/GenBank/DDBJ databases">
        <title>The genome sequence of the plant pathogenic Rhizarian Plasmodiophora brassicae reveals insights in its biotrophic life cycle and the origin of chitin synthesis.</title>
        <authorList>
            <person name="Schwelm A."/>
            <person name="Fogelqvist J."/>
            <person name="Knaust A."/>
            <person name="Julke S."/>
            <person name="Lilja T."/>
            <person name="Dhandapani V."/>
            <person name="Bonilla-Rosso G."/>
            <person name="Karlsson M."/>
            <person name="Shevchenko A."/>
            <person name="Choi S.R."/>
            <person name="Kim H.G."/>
            <person name="Park J.Y."/>
            <person name="Lim Y.P."/>
            <person name="Ludwig-Muller J."/>
            <person name="Dixelius C."/>
        </authorList>
    </citation>
    <scope>NUCLEOTIDE SEQUENCE</scope>
    <source>
        <tissue evidence="4">Potato root galls</tissue>
    </source>
</reference>
<dbReference type="CDD" id="cd07061">
    <property type="entry name" value="HP_HAP_like"/>
    <property type="match status" value="1"/>
</dbReference>
<evidence type="ECO:0000313" key="4">
    <source>
        <dbReference type="EMBL" id="CRZ10994.1"/>
    </source>
</evidence>
<dbReference type="SUPFAM" id="SSF53254">
    <property type="entry name" value="Phosphoglycerate mutase-like"/>
    <property type="match status" value="1"/>
</dbReference>
<dbReference type="InterPro" id="IPR000560">
    <property type="entry name" value="His_Pase_clade-2"/>
</dbReference>
<dbReference type="Pfam" id="PF00328">
    <property type="entry name" value="His_Phos_2"/>
    <property type="match status" value="1"/>
</dbReference>
<dbReference type="InterPro" id="IPR050645">
    <property type="entry name" value="Histidine_acid_phosphatase"/>
</dbReference>
<accession>A0A0H5RQK9</accession>
<keyword evidence="2" id="KW-0378">Hydrolase</keyword>
<dbReference type="AlphaFoldDB" id="A0A0H5RQK9"/>
<keyword evidence="3" id="KW-0812">Transmembrane</keyword>
<dbReference type="PANTHER" id="PTHR11567">
    <property type="entry name" value="ACID PHOSPHATASE-RELATED"/>
    <property type="match status" value="1"/>
</dbReference>
<dbReference type="Gene3D" id="3.40.50.1240">
    <property type="entry name" value="Phosphoglycerate mutase-like"/>
    <property type="match status" value="1"/>
</dbReference>
<organism evidence="4">
    <name type="scientific">Spongospora subterranea</name>
    <dbReference type="NCBI Taxonomy" id="70186"/>
    <lineage>
        <taxon>Eukaryota</taxon>
        <taxon>Sar</taxon>
        <taxon>Rhizaria</taxon>
        <taxon>Endomyxa</taxon>
        <taxon>Phytomyxea</taxon>
        <taxon>Plasmodiophorida</taxon>
        <taxon>Plasmodiophoridae</taxon>
        <taxon>Spongospora</taxon>
    </lineage>
</organism>
<name>A0A0H5RQK9_9EUKA</name>
<sequence>VTTVECYVVLDDGDKTFSEPAWTSTTHTHTYMADGDFRAIQNSVLDREHVHWRSKAIAIIVSIGAVLTLMYAPYSATISWLYSPAEPFIEPGDAAVPPGQPDPADPSSTQPFPVLVVKSEMKTLHYCGFNPDLNETFPHIPPPPSSDFTLIQVQNFIRHGARFLNNDRQCWPGQDGITYNCSLTDISIAGTNLSDHAIQHPKRIYRHQYIKDRDAFRGNCRLGQLTSFGYRQHVALGSIFKQAYIPTLLDANLDPKQVYFRSHDMPRTLMSAQSFIKGMFPDKVTSEFTSLVDLWTMDVDDEDEVINAHDCPGVAEQRKEALSSPAYIQHEATFGQRLNEKLSEITGIPVDGLGTNKFDCLFVSLCAGDPVPEGVDYPLMQDLDEEARFRLYHLIQYPNRIEGSKLSIGPLLREIVFGMERAVSDDPKSHRFYLYSGHDSGPIMLLLSAFSIEDEHWAPFASYIALELYRHVNGQHFVRVIYNGVVRPLPTSGADDLIAFDQFRAMLLPMIPTSQECPDVYQRPL</sequence>
<evidence type="ECO:0000256" key="2">
    <source>
        <dbReference type="ARBA" id="ARBA00022801"/>
    </source>
</evidence>
<proteinExistence type="inferred from homology"/>
<dbReference type="PANTHER" id="PTHR11567:SF110">
    <property type="entry name" value="2-PHOSPHOXYLOSE PHOSPHATASE 1"/>
    <property type="match status" value="1"/>
</dbReference>